<protein>
    <submittedName>
        <fullName evidence="2">Uncharacterized protein</fullName>
    </submittedName>
</protein>
<dbReference type="Proteomes" id="UP000478052">
    <property type="component" value="Unassembled WGS sequence"/>
</dbReference>
<keyword evidence="3" id="KW-1185">Reference proteome</keyword>
<feature type="transmembrane region" description="Helical" evidence="1">
    <location>
        <begin position="52"/>
        <end position="73"/>
    </location>
</feature>
<organism evidence="2 3">
    <name type="scientific">Aphis craccivora</name>
    <name type="common">Cowpea aphid</name>
    <dbReference type="NCBI Taxonomy" id="307492"/>
    <lineage>
        <taxon>Eukaryota</taxon>
        <taxon>Metazoa</taxon>
        <taxon>Ecdysozoa</taxon>
        <taxon>Arthropoda</taxon>
        <taxon>Hexapoda</taxon>
        <taxon>Insecta</taxon>
        <taxon>Pterygota</taxon>
        <taxon>Neoptera</taxon>
        <taxon>Paraneoptera</taxon>
        <taxon>Hemiptera</taxon>
        <taxon>Sternorrhyncha</taxon>
        <taxon>Aphidomorpha</taxon>
        <taxon>Aphidoidea</taxon>
        <taxon>Aphididae</taxon>
        <taxon>Aphidini</taxon>
        <taxon>Aphis</taxon>
        <taxon>Aphis</taxon>
    </lineage>
</organism>
<reference evidence="2 3" key="1">
    <citation type="submission" date="2019-08" db="EMBL/GenBank/DDBJ databases">
        <title>Whole genome of Aphis craccivora.</title>
        <authorList>
            <person name="Voronova N.V."/>
            <person name="Shulinski R.S."/>
            <person name="Bandarenka Y.V."/>
            <person name="Zhorov D.G."/>
            <person name="Warner D."/>
        </authorList>
    </citation>
    <scope>NUCLEOTIDE SEQUENCE [LARGE SCALE GENOMIC DNA]</scope>
    <source>
        <strain evidence="2">180601</strain>
        <tissue evidence="2">Whole Body</tissue>
    </source>
</reference>
<dbReference type="EMBL" id="VUJU01000133">
    <property type="protein sequence ID" value="KAF0772798.1"/>
    <property type="molecule type" value="Genomic_DNA"/>
</dbReference>
<sequence length="176" mass="20754">MHPSITSEIETSTFNVDKICLIIIFFISNQIMSFITVQLYSRCQLWVTVVDILSEAMNILILQCCVFFCVCLCTRERVEIMLQFQTLGVVSDSKMNLVGALGRSFFEFPNSFQKRREKPKKNLRKNGNFYAKQVFDQMDFFIWFVDKKILDDQKFKFLRSLSKTRKFANNFEVEKS</sequence>
<evidence type="ECO:0000313" key="2">
    <source>
        <dbReference type="EMBL" id="KAF0772798.1"/>
    </source>
</evidence>
<name>A0A6G0ZNJ4_APHCR</name>
<proteinExistence type="predicted"/>
<keyword evidence="1" id="KW-0812">Transmembrane</keyword>
<evidence type="ECO:0000256" key="1">
    <source>
        <dbReference type="SAM" id="Phobius"/>
    </source>
</evidence>
<evidence type="ECO:0000313" key="3">
    <source>
        <dbReference type="Proteomes" id="UP000478052"/>
    </source>
</evidence>
<gene>
    <name evidence="2" type="ORF">FWK35_00007464</name>
</gene>
<dbReference type="AlphaFoldDB" id="A0A6G0ZNJ4"/>
<feature type="transmembrane region" description="Helical" evidence="1">
    <location>
        <begin position="20"/>
        <end position="40"/>
    </location>
</feature>
<comment type="caution">
    <text evidence="2">The sequence shown here is derived from an EMBL/GenBank/DDBJ whole genome shotgun (WGS) entry which is preliminary data.</text>
</comment>
<accession>A0A6G0ZNJ4</accession>
<keyword evidence="1" id="KW-1133">Transmembrane helix</keyword>
<keyword evidence="1" id="KW-0472">Membrane</keyword>